<evidence type="ECO:0000313" key="3">
    <source>
        <dbReference type="Proteomes" id="UP000033869"/>
    </source>
</evidence>
<dbReference type="AlphaFoldDB" id="A0A0G0W7W9"/>
<dbReference type="GO" id="GO:0045454">
    <property type="term" value="P:cell redox homeostasis"/>
    <property type="evidence" value="ECO:0007669"/>
    <property type="project" value="TreeGrafter"/>
</dbReference>
<comment type="caution">
    <text evidence="2">The sequence shown here is derived from an EMBL/GenBank/DDBJ whole genome shotgun (WGS) entry which is preliminary data.</text>
</comment>
<gene>
    <name evidence="2" type="ORF">UU65_C0003G0135</name>
</gene>
<reference evidence="2 3" key="1">
    <citation type="journal article" date="2015" name="Nature">
        <title>rRNA introns, odd ribosomes, and small enigmatic genomes across a large radiation of phyla.</title>
        <authorList>
            <person name="Brown C.T."/>
            <person name="Hug L.A."/>
            <person name="Thomas B.C."/>
            <person name="Sharon I."/>
            <person name="Castelle C.J."/>
            <person name="Singh A."/>
            <person name="Wilkins M.J."/>
            <person name="Williams K.H."/>
            <person name="Banfield J.F."/>
        </authorList>
    </citation>
    <scope>NUCLEOTIDE SEQUENCE [LARGE SCALE GENOMIC DNA]</scope>
</reference>
<protein>
    <submittedName>
        <fullName evidence="2">Glutaredoxin-like protein, YruB-family</fullName>
    </submittedName>
</protein>
<dbReference type="InterPro" id="IPR051548">
    <property type="entry name" value="Grx-like_ET"/>
</dbReference>
<dbReference type="NCBIfam" id="TIGR02196">
    <property type="entry name" value="GlrX_YruB"/>
    <property type="match status" value="1"/>
</dbReference>
<name>A0A0G0W7W9_UNCC2</name>
<dbReference type="PANTHER" id="PTHR34386:SF1">
    <property type="entry name" value="GLUTAREDOXIN-LIKE PROTEIN NRDH"/>
    <property type="match status" value="1"/>
</dbReference>
<sequence>MKNIKVYSTPTCPYCNMLKEWLHSKKIKFEDLNVAVDQKAAEEIIKKTGQMGVPVTEIDGQFVIGYDPNTLEKLMK</sequence>
<dbReference type="Proteomes" id="UP000033869">
    <property type="component" value="Unassembled WGS sequence"/>
</dbReference>
<organism evidence="2 3">
    <name type="scientific">candidate division CPR2 bacterium GW2011_GWC1_41_48</name>
    <dbReference type="NCBI Taxonomy" id="1618344"/>
    <lineage>
        <taxon>Bacteria</taxon>
        <taxon>Bacteria division CPR2</taxon>
    </lineage>
</organism>
<evidence type="ECO:0000259" key="1">
    <source>
        <dbReference type="Pfam" id="PF00462"/>
    </source>
</evidence>
<evidence type="ECO:0000313" key="2">
    <source>
        <dbReference type="EMBL" id="KKS09080.1"/>
    </source>
</evidence>
<dbReference type="EMBL" id="LCBL01000003">
    <property type="protein sequence ID" value="KKS09080.1"/>
    <property type="molecule type" value="Genomic_DNA"/>
</dbReference>
<dbReference type="PROSITE" id="PS51354">
    <property type="entry name" value="GLUTAREDOXIN_2"/>
    <property type="match status" value="1"/>
</dbReference>
<proteinExistence type="predicted"/>
<dbReference type="SUPFAM" id="SSF52833">
    <property type="entry name" value="Thioredoxin-like"/>
    <property type="match status" value="1"/>
</dbReference>
<dbReference type="PANTHER" id="PTHR34386">
    <property type="entry name" value="GLUTAREDOXIN"/>
    <property type="match status" value="1"/>
</dbReference>
<accession>A0A0G0W7W9</accession>
<dbReference type="CDD" id="cd02976">
    <property type="entry name" value="NrdH"/>
    <property type="match status" value="1"/>
</dbReference>
<dbReference type="InterPro" id="IPR011911">
    <property type="entry name" value="GlrX_YruB"/>
</dbReference>
<feature type="domain" description="Glutaredoxin" evidence="1">
    <location>
        <begin position="4"/>
        <end position="63"/>
    </location>
</feature>
<dbReference type="InterPro" id="IPR002109">
    <property type="entry name" value="Glutaredoxin"/>
</dbReference>
<dbReference type="GO" id="GO:0009055">
    <property type="term" value="F:electron transfer activity"/>
    <property type="evidence" value="ECO:0007669"/>
    <property type="project" value="TreeGrafter"/>
</dbReference>
<dbReference type="Pfam" id="PF00462">
    <property type="entry name" value="Glutaredoxin"/>
    <property type="match status" value="1"/>
</dbReference>
<dbReference type="InterPro" id="IPR036249">
    <property type="entry name" value="Thioredoxin-like_sf"/>
</dbReference>
<dbReference type="Gene3D" id="3.40.30.10">
    <property type="entry name" value="Glutaredoxin"/>
    <property type="match status" value="1"/>
</dbReference>